<reference evidence="1 2" key="1">
    <citation type="submission" date="2018-12" db="EMBL/GenBank/DDBJ databases">
        <title>The whole draft genome of Aquabacterium sp. SJQ9.</title>
        <authorList>
            <person name="Sun L."/>
            <person name="Gao X."/>
            <person name="Chen W."/>
            <person name="Huang K."/>
        </authorList>
    </citation>
    <scope>NUCLEOTIDE SEQUENCE [LARGE SCALE GENOMIC DNA]</scope>
    <source>
        <strain evidence="1 2">SJQ9</strain>
    </source>
</reference>
<dbReference type="Proteomes" id="UP000269265">
    <property type="component" value="Unassembled WGS sequence"/>
</dbReference>
<dbReference type="RefSeq" id="WP_125243240.1">
    <property type="nucleotide sequence ID" value="NZ_RSED01000007.1"/>
</dbReference>
<evidence type="ECO:0000313" key="1">
    <source>
        <dbReference type="EMBL" id="RRS04332.1"/>
    </source>
</evidence>
<accession>A0A3R8YNA0</accession>
<evidence type="ECO:0000313" key="2">
    <source>
        <dbReference type="Proteomes" id="UP000269265"/>
    </source>
</evidence>
<dbReference type="AlphaFoldDB" id="A0A3R8YNA0"/>
<proteinExistence type="predicted"/>
<name>A0A3R8YNA0_9BURK</name>
<dbReference type="EMBL" id="RSED01000007">
    <property type="protein sequence ID" value="RRS04332.1"/>
    <property type="molecule type" value="Genomic_DNA"/>
</dbReference>
<evidence type="ECO:0008006" key="3">
    <source>
        <dbReference type="Google" id="ProtNLM"/>
    </source>
</evidence>
<organism evidence="1 2">
    <name type="scientific">Aquabacterium soli</name>
    <dbReference type="NCBI Taxonomy" id="2493092"/>
    <lineage>
        <taxon>Bacteria</taxon>
        <taxon>Pseudomonadati</taxon>
        <taxon>Pseudomonadota</taxon>
        <taxon>Betaproteobacteria</taxon>
        <taxon>Burkholderiales</taxon>
        <taxon>Aquabacterium</taxon>
    </lineage>
</organism>
<sequence>MTRPALLRSRRCTPGSTARRSPPAFWAVALLVCSLLWAQAVGVLHRIEHAGGPMSPPASVLFGAVASASPHASSDEASSSSLHSCVLFDGLCMADTLPTALLPAAVARQMEALPPATVFASWHALFVSHFLSRGPPAA</sequence>
<comment type="caution">
    <text evidence="1">The sequence shown here is derived from an EMBL/GenBank/DDBJ whole genome shotgun (WGS) entry which is preliminary data.</text>
</comment>
<dbReference type="OrthoDB" id="9131820at2"/>
<protein>
    <recommendedName>
        <fullName evidence="3">DUF2946 domain-containing protein</fullName>
    </recommendedName>
</protein>
<keyword evidence="2" id="KW-1185">Reference proteome</keyword>
<gene>
    <name evidence="1" type="ORF">EIP75_10585</name>
</gene>